<keyword evidence="3" id="KW-1185">Reference proteome</keyword>
<proteinExistence type="predicted"/>
<evidence type="ECO:0000313" key="2">
    <source>
        <dbReference type="EMBL" id="GFT04395.1"/>
    </source>
</evidence>
<dbReference type="Proteomes" id="UP000887013">
    <property type="component" value="Unassembled WGS sequence"/>
</dbReference>
<evidence type="ECO:0000313" key="3">
    <source>
        <dbReference type="Proteomes" id="UP000887013"/>
    </source>
</evidence>
<comment type="caution">
    <text evidence="2">The sequence shown here is derived from an EMBL/GenBank/DDBJ whole genome shotgun (WGS) entry which is preliminary data.</text>
</comment>
<reference evidence="2" key="1">
    <citation type="submission" date="2020-08" db="EMBL/GenBank/DDBJ databases">
        <title>Multicomponent nature underlies the extraordinary mechanical properties of spider dragline silk.</title>
        <authorList>
            <person name="Kono N."/>
            <person name="Nakamura H."/>
            <person name="Mori M."/>
            <person name="Yoshida Y."/>
            <person name="Ohtoshi R."/>
            <person name="Malay A.D."/>
            <person name="Moran D.A.P."/>
            <person name="Tomita M."/>
            <person name="Numata K."/>
            <person name="Arakawa K."/>
        </authorList>
    </citation>
    <scope>NUCLEOTIDE SEQUENCE</scope>
</reference>
<organism evidence="2 3">
    <name type="scientific">Nephila pilipes</name>
    <name type="common">Giant wood spider</name>
    <name type="synonym">Nephila maculata</name>
    <dbReference type="NCBI Taxonomy" id="299642"/>
    <lineage>
        <taxon>Eukaryota</taxon>
        <taxon>Metazoa</taxon>
        <taxon>Ecdysozoa</taxon>
        <taxon>Arthropoda</taxon>
        <taxon>Chelicerata</taxon>
        <taxon>Arachnida</taxon>
        <taxon>Araneae</taxon>
        <taxon>Araneomorphae</taxon>
        <taxon>Entelegynae</taxon>
        <taxon>Araneoidea</taxon>
        <taxon>Nephilidae</taxon>
        <taxon>Nephila</taxon>
    </lineage>
</organism>
<dbReference type="EMBL" id="BMAW01102440">
    <property type="protein sequence ID" value="GFT04395.1"/>
    <property type="molecule type" value="Genomic_DNA"/>
</dbReference>
<dbReference type="AlphaFoldDB" id="A0A8X6NB06"/>
<accession>A0A8X6NB06</accession>
<gene>
    <name evidence="2" type="ORF">NPIL_333951</name>
</gene>
<protein>
    <submittedName>
        <fullName evidence="2">Uncharacterized protein</fullName>
    </submittedName>
</protein>
<feature type="region of interest" description="Disordered" evidence="1">
    <location>
        <begin position="1"/>
        <end position="21"/>
    </location>
</feature>
<feature type="compositionally biased region" description="Basic and acidic residues" evidence="1">
    <location>
        <begin position="1"/>
        <end position="14"/>
    </location>
</feature>
<sequence length="115" mass="13061">MSRVFELKNDRQPSEHTGVNHAFSNPFLPNIKPPPHFDAFFLPNNPSSRIRFNLERCHQPLSHHPSSTAGLAGPKNIVSLIKSGHSPDFFLLLCGKLSCWEQKSFRKVLVNRDDD</sequence>
<evidence type="ECO:0000256" key="1">
    <source>
        <dbReference type="SAM" id="MobiDB-lite"/>
    </source>
</evidence>
<name>A0A8X6NB06_NEPPI</name>